<evidence type="ECO:0000313" key="2">
    <source>
        <dbReference type="EMBL" id="TNN39410.1"/>
    </source>
</evidence>
<feature type="compositionally biased region" description="Basic residues" evidence="1">
    <location>
        <begin position="36"/>
        <end position="46"/>
    </location>
</feature>
<dbReference type="EMBL" id="SRLO01001282">
    <property type="protein sequence ID" value="TNN39410.1"/>
    <property type="molecule type" value="Genomic_DNA"/>
</dbReference>
<evidence type="ECO:0000313" key="3">
    <source>
        <dbReference type="Proteomes" id="UP000314294"/>
    </source>
</evidence>
<feature type="region of interest" description="Disordered" evidence="1">
    <location>
        <begin position="1"/>
        <end position="59"/>
    </location>
</feature>
<evidence type="ECO:0000256" key="1">
    <source>
        <dbReference type="SAM" id="MobiDB-lite"/>
    </source>
</evidence>
<keyword evidence="3" id="KW-1185">Reference proteome</keyword>
<sequence length="114" mass="13151">MVPRHAETVASGSGSTRVRRDRRGAVGAEPSERSQTRQRRLLRLPRRSSEIRSRRPSPLQSGRLMELAFASDAEISFFSCRDSFRNSSLREEKSVRLFLCQWKPFAHLFEKLTS</sequence>
<dbReference type="Proteomes" id="UP000314294">
    <property type="component" value="Unassembled WGS sequence"/>
</dbReference>
<proteinExistence type="predicted"/>
<dbReference type="AlphaFoldDB" id="A0A4Z2FEU0"/>
<name>A0A4Z2FEU0_9TELE</name>
<protein>
    <submittedName>
        <fullName evidence="2">Uncharacterized protein</fullName>
    </submittedName>
</protein>
<comment type="caution">
    <text evidence="2">The sequence shown here is derived from an EMBL/GenBank/DDBJ whole genome shotgun (WGS) entry which is preliminary data.</text>
</comment>
<accession>A0A4Z2FEU0</accession>
<gene>
    <name evidence="2" type="ORF">EYF80_050410</name>
</gene>
<organism evidence="2 3">
    <name type="scientific">Liparis tanakae</name>
    <name type="common">Tanaka's snailfish</name>
    <dbReference type="NCBI Taxonomy" id="230148"/>
    <lineage>
        <taxon>Eukaryota</taxon>
        <taxon>Metazoa</taxon>
        <taxon>Chordata</taxon>
        <taxon>Craniata</taxon>
        <taxon>Vertebrata</taxon>
        <taxon>Euteleostomi</taxon>
        <taxon>Actinopterygii</taxon>
        <taxon>Neopterygii</taxon>
        <taxon>Teleostei</taxon>
        <taxon>Neoteleostei</taxon>
        <taxon>Acanthomorphata</taxon>
        <taxon>Eupercaria</taxon>
        <taxon>Perciformes</taxon>
        <taxon>Cottioidei</taxon>
        <taxon>Cottales</taxon>
        <taxon>Liparidae</taxon>
        <taxon>Liparis</taxon>
    </lineage>
</organism>
<reference evidence="2 3" key="1">
    <citation type="submission" date="2019-03" db="EMBL/GenBank/DDBJ databases">
        <title>First draft genome of Liparis tanakae, snailfish: a comprehensive survey of snailfish specific genes.</title>
        <authorList>
            <person name="Kim W."/>
            <person name="Song I."/>
            <person name="Jeong J.-H."/>
            <person name="Kim D."/>
            <person name="Kim S."/>
            <person name="Ryu S."/>
            <person name="Song J.Y."/>
            <person name="Lee S.K."/>
        </authorList>
    </citation>
    <scope>NUCLEOTIDE SEQUENCE [LARGE SCALE GENOMIC DNA]</scope>
    <source>
        <tissue evidence="2">Muscle</tissue>
    </source>
</reference>